<feature type="transmembrane region" description="Helical" evidence="2">
    <location>
        <begin position="340"/>
        <end position="358"/>
    </location>
</feature>
<evidence type="ECO:0000313" key="3">
    <source>
        <dbReference type="EMBL" id="MFC3960160.1"/>
    </source>
</evidence>
<keyword evidence="4" id="KW-1185">Reference proteome</keyword>
<dbReference type="Proteomes" id="UP001595846">
    <property type="component" value="Unassembled WGS sequence"/>
</dbReference>
<feature type="compositionally biased region" description="Basic and acidic residues" evidence="1">
    <location>
        <begin position="371"/>
        <end position="383"/>
    </location>
</feature>
<keyword evidence="2" id="KW-1133">Transmembrane helix</keyword>
<feature type="region of interest" description="Disordered" evidence="1">
    <location>
        <begin position="360"/>
        <end position="383"/>
    </location>
</feature>
<feature type="transmembrane region" description="Helical" evidence="2">
    <location>
        <begin position="208"/>
        <end position="227"/>
    </location>
</feature>
<sequence length="383" mass="40825">MVGARLQRVLLLVVGIVVCTLLLGQLLGQPILLGFVETGSMQPSLEPGDGFVAIPAVVADDPEPGDVVVFDARTIQGGGLTTHRIVDETDAGYVTHGDANPFTDQDGGEPPVQDSQIVATVWQVDGEIVSIPSLGTASTSLTRLFDVAGETVSGAVGARSAIGSTGAAVVVFVLSTLWYGIELVRERGEPRETSRFDGGERERLDPRYICVGFTLLVLVAAAAAMFVPAGATHYDIVSAEFDSEDETVIRQGTTQETGYAVANGGFVPIVSYVDSGEYVRTPAERTTVGPRSESEIPIAITAPDETGFYPTSVTEYRYLQVVPPSAIDALYDVHPNLPHLVILGLLGGATYGLGRVALGRTDTRPRRRRSTRTERSRRGVDRR</sequence>
<evidence type="ECO:0000256" key="1">
    <source>
        <dbReference type="SAM" id="MobiDB-lite"/>
    </source>
</evidence>
<organism evidence="3 4">
    <name type="scientific">Halovivax cerinus</name>
    <dbReference type="NCBI Taxonomy" id="1487865"/>
    <lineage>
        <taxon>Archaea</taxon>
        <taxon>Methanobacteriati</taxon>
        <taxon>Methanobacteriota</taxon>
        <taxon>Stenosarchaea group</taxon>
        <taxon>Halobacteria</taxon>
        <taxon>Halobacteriales</taxon>
        <taxon>Natrialbaceae</taxon>
        <taxon>Halovivax</taxon>
    </lineage>
</organism>
<feature type="transmembrane region" description="Helical" evidence="2">
    <location>
        <begin position="161"/>
        <end position="181"/>
    </location>
</feature>
<dbReference type="SUPFAM" id="SSF51306">
    <property type="entry name" value="LexA/Signal peptidase"/>
    <property type="match status" value="1"/>
</dbReference>
<dbReference type="GeneID" id="73901522"/>
<dbReference type="CDD" id="cd06530">
    <property type="entry name" value="S26_SPase_I"/>
    <property type="match status" value="1"/>
</dbReference>
<proteinExistence type="predicted"/>
<evidence type="ECO:0000313" key="4">
    <source>
        <dbReference type="Proteomes" id="UP001595846"/>
    </source>
</evidence>
<protein>
    <submittedName>
        <fullName evidence="3">S26 family signal peptidase</fullName>
    </submittedName>
</protein>
<dbReference type="InterPro" id="IPR036286">
    <property type="entry name" value="LexA/Signal_pep-like_sf"/>
</dbReference>
<dbReference type="RefSeq" id="WP_256532439.1">
    <property type="nucleotide sequence ID" value="NZ_CP101824.1"/>
</dbReference>
<evidence type="ECO:0000256" key="2">
    <source>
        <dbReference type="SAM" id="Phobius"/>
    </source>
</evidence>
<keyword evidence="2" id="KW-0812">Transmembrane</keyword>
<accession>A0ABD5NTS7</accession>
<name>A0ABD5NTS7_9EURY</name>
<dbReference type="AlphaFoldDB" id="A0ABD5NTS7"/>
<keyword evidence="2" id="KW-0472">Membrane</keyword>
<dbReference type="EMBL" id="JBHSAQ010000016">
    <property type="protein sequence ID" value="MFC3960160.1"/>
    <property type="molecule type" value="Genomic_DNA"/>
</dbReference>
<dbReference type="InterPro" id="IPR019533">
    <property type="entry name" value="Peptidase_S26"/>
</dbReference>
<reference evidence="3 4" key="1">
    <citation type="journal article" date="2019" name="Int. J. Syst. Evol. Microbiol.">
        <title>The Global Catalogue of Microorganisms (GCM) 10K type strain sequencing project: providing services to taxonomists for standard genome sequencing and annotation.</title>
        <authorList>
            <consortium name="The Broad Institute Genomics Platform"/>
            <consortium name="The Broad Institute Genome Sequencing Center for Infectious Disease"/>
            <person name="Wu L."/>
            <person name="Ma J."/>
        </authorList>
    </citation>
    <scope>NUCLEOTIDE SEQUENCE [LARGE SCALE GENOMIC DNA]</scope>
    <source>
        <strain evidence="3 4">IBRC-M 10256</strain>
    </source>
</reference>
<comment type="caution">
    <text evidence="3">The sequence shown here is derived from an EMBL/GenBank/DDBJ whole genome shotgun (WGS) entry which is preliminary data.</text>
</comment>
<gene>
    <name evidence="3" type="ORF">ACFOUR_17510</name>
</gene>